<keyword evidence="11" id="KW-1006">Bacterial flagellum protein export</keyword>
<dbReference type="Proteomes" id="UP000317909">
    <property type="component" value="Chromosome"/>
</dbReference>
<name>A0A517U100_9BACT</name>
<dbReference type="Gene3D" id="3.40.50.300">
    <property type="entry name" value="P-loop containing nucleotide triphosphate hydrolases"/>
    <property type="match status" value="1"/>
</dbReference>
<dbReference type="InterPro" id="IPR020006">
    <property type="entry name" value="FlhF"/>
</dbReference>
<evidence type="ECO:0000256" key="9">
    <source>
        <dbReference type="ARBA" id="ARBA00023134"/>
    </source>
</evidence>
<reference evidence="16 17" key="1">
    <citation type="submission" date="2019-02" db="EMBL/GenBank/DDBJ databases">
        <title>Deep-cultivation of Planctomycetes and their phenomic and genomic characterization uncovers novel biology.</title>
        <authorList>
            <person name="Wiegand S."/>
            <person name="Jogler M."/>
            <person name="Boedeker C."/>
            <person name="Pinto D."/>
            <person name="Vollmers J."/>
            <person name="Rivas-Marin E."/>
            <person name="Kohn T."/>
            <person name="Peeters S.H."/>
            <person name="Heuer A."/>
            <person name="Rast P."/>
            <person name="Oberbeckmann S."/>
            <person name="Bunk B."/>
            <person name="Jeske O."/>
            <person name="Meyerdierks A."/>
            <person name="Storesund J.E."/>
            <person name="Kallscheuer N."/>
            <person name="Luecker S."/>
            <person name="Lage O.M."/>
            <person name="Pohl T."/>
            <person name="Merkel B.J."/>
            <person name="Hornburger P."/>
            <person name="Mueller R.-W."/>
            <person name="Bruemmer F."/>
            <person name="Labrenz M."/>
            <person name="Spormann A.M."/>
            <person name="Op den Camp H."/>
            <person name="Overmann J."/>
            <person name="Amann R."/>
            <person name="Jetten M.S.M."/>
            <person name="Mascher T."/>
            <person name="Medema M.H."/>
            <person name="Devos D.P."/>
            <person name="Kaster A.-K."/>
            <person name="Ovreas L."/>
            <person name="Rohde M."/>
            <person name="Galperin M.Y."/>
            <person name="Jogler C."/>
        </authorList>
    </citation>
    <scope>NUCLEOTIDE SEQUENCE [LARGE SCALE GENOMIC DNA]</scope>
    <source>
        <strain evidence="16 17">I41</strain>
    </source>
</reference>
<dbReference type="RefSeq" id="WP_145434057.1">
    <property type="nucleotide sequence ID" value="NZ_CP036339.1"/>
</dbReference>
<dbReference type="CDD" id="cd17873">
    <property type="entry name" value="FlhF"/>
    <property type="match status" value="1"/>
</dbReference>
<dbReference type="InterPro" id="IPR003593">
    <property type="entry name" value="AAA+_ATPase"/>
</dbReference>
<dbReference type="SUPFAM" id="SSF52540">
    <property type="entry name" value="P-loop containing nucleoside triphosphate hydrolases"/>
    <property type="match status" value="1"/>
</dbReference>
<keyword evidence="16" id="KW-0282">Flagellum</keyword>
<dbReference type="PANTHER" id="PTHR43134:SF3">
    <property type="entry name" value="FLAGELLAR BIOSYNTHESIS PROTEIN FLHF"/>
    <property type="match status" value="1"/>
</dbReference>
<comment type="function">
    <text evidence="12">Necessary for flagellar biosynthesis. May be involved in translocation of the flagellum.</text>
</comment>
<evidence type="ECO:0000256" key="10">
    <source>
        <dbReference type="ARBA" id="ARBA00023136"/>
    </source>
</evidence>
<dbReference type="NCBIfam" id="TIGR03499">
    <property type="entry name" value="FlhF"/>
    <property type="match status" value="1"/>
</dbReference>
<dbReference type="FunFam" id="3.40.50.300:FF:000695">
    <property type="entry name" value="Flagellar biosynthesis regulator FlhF"/>
    <property type="match status" value="1"/>
</dbReference>
<evidence type="ECO:0000256" key="11">
    <source>
        <dbReference type="ARBA" id="ARBA00023225"/>
    </source>
</evidence>
<evidence type="ECO:0000259" key="14">
    <source>
        <dbReference type="SMART" id="SM00382"/>
    </source>
</evidence>
<evidence type="ECO:0000256" key="1">
    <source>
        <dbReference type="ARBA" id="ARBA00004413"/>
    </source>
</evidence>
<evidence type="ECO:0000256" key="5">
    <source>
        <dbReference type="ARBA" id="ARBA00022475"/>
    </source>
</evidence>
<dbReference type="GO" id="GO:0015031">
    <property type="term" value="P:protein transport"/>
    <property type="evidence" value="ECO:0007669"/>
    <property type="project" value="UniProtKB-KW"/>
</dbReference>
<keyword evidence="8" id="KW-0653">Protein transport</keyword>
<dbReference type="InterPro" id="IPR027417">
    <property type="entry name" value="P-loop_NTPase"/>
</dbReference>
<evidence type="ECO:0000256" key="2">
    <source>
        <dbReference type="ARBA" id="ARBA00008531"/>
    </source>
</evidence>
<feature type="domain" description="AAA+ ATPase" evidence="14">
    <location>
        <begin position="217"/>
        <end position="372"/>
    </location>
</feature>
<evidence type="ECO:0000256" key="13">
    <source>
        <dbReference type="NCBIfam" id="TIGR03499"/>
    </source>
</evidence>
<evidence type="ECO:0000256" key="3">
    <source>
        <dbReference type="ARBA" id="ARBA00014919"/>
    </source>
</evidence>
<protein>
    <recommendedName>
        <fullName evidence="3 13">Flagellar biosynthesis protein FlhF</fullName>
    </recommendedName>
</protein>
<keyword evidence="6" id="KW-0547">Nucleotide-binding</keyword>
<dbReference type="GO" id="GO:0005525">
    <property type="term" value="F:GTP binding"/>
    <property type="evidence" value="ECO:0007669"/>
    <property type="project" value="UniProtKB-UniRule"/>
</dbReference>
<dbReference type="GO" id="GO:0005886">
    <property type="term" value="C:plasma membrane"/>
    <property type="evidence" value="ECO:0007669"/>
    <property type="project" value="UniProtKB-SubCell"/>
</dbReference>
<keyword evidence="5" id="KW-1003">Cell membrane</keyword>
<accession>A0A517U100</accession>
<keyword evidence="9" id="KW-0342">GTP-binding</keyword>
<evidence type="ECO:0000256" key="12">
    <source>
        <dbReference type="ARBA" id="ARBA00025337"/>
    </source>
</evidence>
<organism evidence="16 17">
    <name type="scientific">Lacipirellula limnantheis</name>
    <dbReference type="NCBI Taxonomy" id="2528024"/>
    <lineage>
        <taxon>Bacteria</taxon>
        <taxon>Pseudomonadati</taxon>
        <taxon>Planctomycetota</taxon>
        <taxon>Planctomycetia</taxon>
        <taxon>Pirellulales</taxon>
        <taxon>Lacipirellulaceae</taxon>
        <taxon>Lacipirellula</taxon>
    </lineage>
</organism>
<feature type="domain" description="SRP54-type proteins GTP-binding" evidence="15">
    <location>
        <begin position="218"/>
        <end position="409"/>
    </location>
</feature>
<evidence type="ECO:0000313" key="17">
    <source>
        <dbReference type="Proteomes" id="UP000317909"/>
    </source>
</evidence>
<dbReference type="GO" id="GO:0044781">
    <property type="term" value="P:bacterial-type flagellum organization"/>
    <property type="evidence" value="ECO:0007669"/>
    <property type="project" value="UniProtKB-UniRule"/>
</dbReference>
<evidence type="ECO:0000256" key="8">
    <source>
        <dbReference type="ARBA" id="ARBA00022927"/>
    </source>
</evidence>
<keyword evidence="10" id="KW-0472">Membrane</keyword>
<sequence>MEIKTFRAKTMPKALDLVRQELGPEAMVLHTRERHASLLGRLFIGRSYEIAAAQVERQEKAPERGPRAVVRELTTRSPSREGLGREAGPAPRAAVLERPPANQVEANLDLSVPSSIQHSAFNHQHSPQIAELESLLGQLRARNGQPPRPAAPPALFDLYTDLIEAEVDERVARELVDGLRREPGAEQADSRAVRLRLAQLLQNEIQVTGPIQAANGAGRVVALVGPTGVGKTTTIAKLAANYRLKEGRRVGLVTVDTYRIAAVEQLRTYAEIIDLPMEVVSTPREMREAVAKMRDFDLVLMDTAGRSPRDEVRIRELRAMLSEAEPNEVHLVLSAAASARSLVAAAEKFIPVGVTAAIVTKIDEATALGNVLSLARTCKLPFSYLTDGQNVPDDINVAEPRALAQLILNVPTAA</sequence>
<evidence type="ECO:0000256" key="7">
    <source>
        <dbReference type="ARBA" id="ARBA00022795"/>
    </source>
</evidence>
<comment type="similarity">
    <text evidence="2">Belongs to the GTP-binding SRP family.</text>
</comment>
<dbReference type="OrthoDB" id="9778554at2"/>
<dbReference type="SMART" id="SM00382">
    <property type="entry name" value="AAA"/>
    <property type="match status" value="1"/>
</dbReference>
<dbReference type="GO" id="GO:0005047">
    <property type="term" value="F:signal recognition particle binding"/>
    <property type="evidence" value="ECO:0007669"/>
    <property type="project" value="TreeGrafter"/>
</dbReference>
<evidence type="ECO:0000259" key="15">
    <source>
        <dbReference type="SMART" id="SM00962"/>
    </source>
</evidence>
<keyword evidence="16" id="KW-0969">Cilium</keyword>
<keyword evidence="4" id="KW-0813">Transport</keyword>
<keyword evidence="16" id="KW-0966">Cell projection</keyword>
<keyword evidence="17" id="KW-1185">Reference proteome</keyword>
<gene>
    <name evidence="16" type="primary">flhF</name>
    <name evidence="16" type="ORF">I41_34850</name>
</gene>
<dbReference type="InterPro" id="IPR000897">
    <property type="entry name" value="SRP54_GTPase_dom"/>
</dbReference>
<dbReference type="PANTHER" id="PTHR43134">
    <property type="entry name" value="SIGNAL RECOGNITION PARTICLE RECEPTOR SUBUNIT ALPHA"/>
    <property type="match status" value="1"/>
</dbReference>
<dbReference type="GO" id="GO:0006614">
    <property type="term" value="P:SRP-dependent cotranslational protein targeting to membrane"/>
    <property type="evidence" value="ECO:0007669"/>
    <property type="project" value="UniProtKB-UniRule"/>
</dbReference>
<evidence type="ECO:0000256" key="4">
    <source>
        <dbReference type="ARBA" id="ARBA00022448"/>
    </source>
</evidence>
<comment type="subcellular location">
    <subcellularLocation>
        <location evidence="1">Cell membrane</location>
        <topology evidence="1">Peripheral membrane protein</topology>
        <orientation evidence="1">Cytoplasmic side</orientation>
    </subcellularLocation>
</comment>
<dbReference type="KEGG" id="llh:I41_34850"/>
<proteinExistence type="inferred from homology"/>
<dbReference type="EMBL" id="CP036339">
    <property type="protein sequence ID" value="QDT74290.1"/>
    <property type="molecule type" value="Genomic_DNA"/>
</dbReference>
<dbReference type="Pfam" id="PF00448">
    <property type="entry name" value="SRP54"/>
    <property type="match status" value="1"/>
</dbReference>
<dbReference type="AlphaFoldDB" id="A0A517U100"/>
<dbReference type="SMART" id="SM00962">
    <property type="entry name" value="SRP54"/>
    <property type="match status" value="1"/>
</dbReference>
<dbReference type="InterPro" id="IPR047040">
    <property type="entry name" value="FlhF__GTPase_dom"/>
</dbReference>
<keyword evidence="7" id="KW-1005">Bacterial flagellum biogenesis</keyword>
<dbReference type="Gene3D" id="1.20.120.1380">
    <property type="entry name" value="Flagellar FlhF biosynthesis protein, N domain"/>
    <property type="match status" value="1"/>
</dbReference>
<dbReference type="GO" id="GO:0003924">
    <property type="term" value="F:GTPase activity"/>
    <property type="evidence" value="ECO:0007669"/>
    <property type="project" value="UniProtKB-UniRule"/>
</dbReference>
<evidence type="ECO:0000256" key="6">
    <source>
        <dbReference type="ARBA" id="ARBA00022741"/>
    </source>
</evidence>
<evidence type="ECO:0000313" key="16">
    <source>
        <dbReference type="EMBL" id="QDT74290.1"/>
    </source>
</evidence>